<evidence type="ECO:0000256" key="4">
    <source>
        <dbReference type="SAM" id="SignalP"/>
    </source>
</evidence>
<evidence type="ECO:0000313" key="6">
    <source>
        <dbReference type="Proteomes" id="UP000003880"/>
    </source>
</evidence>
<organism evidence="5 6">
    <name type="scientific">Citrobacter youngae ATCC 29220</name>
    <dbReference type="NCBI Taxonomy" id="500640"/>
    <lineage>
        <taxon>Bacteria</taxon>
        <taxon>Pseudomonadati</taxon>
        <taxon>Pseudomonadota</taxon>
        <taxon>Gammaproteobacteria</taxon>
        <taxon>Enterobacterales</taxon>
        <taxon>Enterobacteriaceae</taxon>
        <taxon>Citrobacter</taxon>
        <taxon>Citrobacter freundii complex</taxon>
    </lineage>
</organism>
<feature type="chain" id="PRO_5003054720" description="Alpha-galactosidase" evidence="4">
    <location>
        <begin position="22"/>
        <end position="972"/>
    </location>
</feature>
<evidence type="ECO:0000256" key="3">
    <source>
        <dbReference type="ARBA" id="ARBA00023295"/>
    </source>
</evidence>
<proteinExistence type="inferred from homology"/>
<evidence type="ECO:0000313" key="5">
    <source>
        <dbReference type="EMBL" id="EFE09800.1"/>
    </source>
</evidence>
<keyword evidence="2" id="KW-0378">Hydrolase</keyword>
<dbReference type="EMBL" id="ABWL02000002">
    <property type="protein sequence ID" value="EFE09800.1"/>
    <property type="molecule type" value="Genomic_DNA"/>
</dbReference>
<dbReference type="PANTHER" id="PTHR11452">
    <property type="entry name" value="ALPHA-GALACTOSIDASE/ALPHA-N-ACETYLGALACTOSAMINIDASE"/>
    <property type="match status" value="1"/>
</dbReference>
<dbReference type="SUPFAM" id="SSF51445">
    <property type="entry name" value="(Trans)glycosidases"/>
    <property type="match status" value="1"/>
</dbReference>
<dbReference type="PANTHER" id="PTHR11452:SF75">
    <property type="entry name" value="ALPHA-GALACTOSIDASE MEL1"/>
    <property type="match status" value="1"/>
</dbReference>
<dbReference type="AlphaFoldDB" id="D4B6M0"/>
<dbReference type="HOGENOM" id="CLU_305185_0_0_6"/>
<feature type="signal peptide" evidence="4">
    <location>
        <begin position="1"/>
        <end position="21"/>
    </location>
</feature>
<dbReference type="Gene3D" id="3.20.20.70">
    <property type="entry name" value="Aldolase class I"/>
    <property type="match status" value="1"/>
</dbReference>
<sequence length="972" mass="108397">MTLSLKWVGLLFAALLPCAHAAQFSQQGNEVTVRHGDYTLRYHLNSGEGDILWRDTPLIAGFHSEAQLQALTLNSQQASQRSSEWQTINDKRWGQGNKLALTARFADGRTLTTDFWFFDDKPWLLSDMMVSAPTTQTVSRLTPIAAAFADIGVGSDKRIYTTPYTNNFDFGVAPVNRFGLSQNGTDRFADPQEPMVKFNGISHWVTALFDNQNRHGLVAGAATVQKWKSSQQLGEAKQPNAPLSQFALYNWGGEQRGTQVASDLFFLGYFSDYRDGLETYGAVYNQGEPGMRWQGKVPVGFNAFYSHDSYGKARDMYAMTDYIARQLKPLGYEYVNMDGGFQPDGYPQGMTAFTSYVHKKGLKAGGYLTPFAIYENWLDLPVDNTGYTHRDACLKDKNGKLIKTYLGSYALDMSHPAAQYIVRRNIKNYIDWGFDYIKLDFLDMGLYEGQHYDPSVNGIQNYRLGMQIMRDEALKAQHPVFLDASISPLLPAAFTQGRRAACDTSLGVADYSGIERQAFNSALSWWSNGTLYRYNDADMFVPEQLLQGDNRSGQRAALRLATAVAMDGGHWLVGDNLPFVDEDRSAWLENKALLALATTGVAARPLRLNNVYHQGEHSPEVLVQRAPDNSVYVSLTNWSDTEKSWQLSAAELGLTGSAPWQVNSLFDGIRWQQTTAEIHYRLAAGETAILHFTHTPQSPVQPPHDLAAGLQLHRADNSFTLTFPRPTRLNQVTIQEPAPFAMRNYTLSWGDGAQWHPLTRGYLVGDRRSVAFPEVNARQIRLSYLDSKGNVQPPQINAYHAASAVPAMRIVSDGPQSGEKRFDLQGANQLLQTFTLSHSSLPKIDFWLFENYVNAVPGDNFRVQIVQLNAHDIPEKTLFSAALPPFNLPAKPAIYSLWPRLKGLDKHKRYGLLLSSQDSTVSDAAGTNSYGTLSSDSAHYAGGKLRRSSDGGKSWQDAPSQTLLFTLYSNER</sequence>
<keyword evidence="4" id="KW-0732">Signal</keyword>
<dbReference type="GO" id="GO:0004553">
    <property type="term" value="F:hydrolase activity, hydrolyzing O-glycosyl compounds"/>
    <property type="evidence" value="ECO:0007669"/>
    <property type="project" value="InterPro"/>
</dbReference>
<dbReference type="InterPro" id="IPR013780">
    <property type="entry name" value="Glyco_hydro_b"/>
</dbReference>
<name>D4B6M0_9ENTR</name>
<evidence type="ECO:0000256" key="1">
    <source>
        <dbReference type="ARBA" id="ARBA00009743"/>
    </source>
</evidence>
<dbReference type="InterPro" id="IPR017853">
    <property type="entry name" value="GH"/>
</dbReference>
<dbReference type="InterPro" id="IPR002241">
    <property type="entry name" value="Glyco_hydro_27"/>
</dbReference>
<dbReference type="GO" id="GO:0005975">
    <property type="term" value="P:carbohydrate metabolic process"/>
    <property type="evidence" value="ECO:0007669"/>
    <property type="project" value="InterPro"/>
</dbReference>
<evidence type="ECO:0008006" key="7">
    <source>
        <dbReference type="Google" id="ProtNLM"/>
    </source>
</evidence>
<evidence type="ECO:0000256" key="2">
    <source>
        <dbReference type="ARBA" id="ARBA00022801"/>
    </source>
</evidence>
<dbReference type="SUPFAM" id="SSF51011">
    <property type="entry name" value="Glycosyl hydrolase domain"/>
    <property type="match status" value="1"/>
</dbReference>
<dbReference type="Gene3D" id="2.60.120.260">
    <property type="entry name" value="Galactose-binding domain-like"/>
    <property type="match status" value="1"/>
</dbReference>
<dbReference type="eggNOG" id="COG3345">
    <property type="taxonomic scope" value="Bacteria"/>
</dbReference>
<gene>
    <name evidence="5" type="ORF">CIT292_05958</name>
</gene>
<comment type="similarity">
    <text evidence="1">Belongs to the glycosyl hydrolase 27 family.</text>
</comment>
<dbReference type="RefSeq" id="WP_006683440.1">
    <property type="nucleotide sequence ID" value="NZ_GG730299.1"/>
</dbReference>
<reference evidence="5 6" key="1">
    <citation type="submission" date="2010-02" db="EMBL/GenBank/DDBJ databases">
        <authorList>
            <person name="Weinstock G."/>
            <person name="Sodergren E."/>
            <person name="Clifton S."/>
            <person name="Fulton L."/>
            <person name="Fulton B."/>
            <person name="Courtney L."/>
            <person name="Fronick C."/>
            <person name="Harrison M."/>
            <person name="Strong C."/>
            <person name="Farmer C."/>
            <person name="Delahaunty K."/>
            <person name="Markovic C."/>
            <person name="Hall O."/>
            <person name="Minx P."/>
            <person name="Tomlinson C."/>
            <person name="Mitreva M."/>
            <person name="Nelson J."/>
            <person name="Hou S."/>
            <person name="Wollam A."/>
            <person name="Pepin K.H."/>
            <person name="Johnson M."/>
            <person name="Bhonagiri V."/>
            <person name="Zhang X."/>
            <person name="Suruliraj S."/>
            <person name="Warren W."/>
            <person name="Chinwalla A."/>
            <person name="Mardis E.R."/>
            <person name="Wilson R.K."/>
        </authorList>
    </citation>
    <scope>NUCLEOTIDE SEQUENCE [LARGE SCALE GENOMIC DNA]</scope>
    <source>
        <strain evidence="5 6">ATCC 29220</strain>
    </source>
</reference>
<dbReference type="InterPro" id="IPR013785">
    <property type="entry name" value="Aldolase_TIM"/>
</dbReference>
<dbReference type="Gene3D" id="2.60.40.1180">
    <property type="entry name" value="Golgi alpha-mannosidase II"/>
    <property type="match status" value="1"/>
</dbReference>
<comment type="caution">
    <text evidence="5">The sequence shown here is derived from an EMBL/GenBank/DDBJ whole genome shotgun (WGS) entry which is preliminary data.</text>
</comment>
<accession>D4B6M0</accession>
<keyword evidence="3" id="KW-0326">Glycosidase</keyword>
<dbReference type="Proteomes" id="UP000003880">
    <property type="component" value="Unassembled WGS sequence"/>
</dbReference>
<protein>
    <recommendedName>
        <fullName evidence="7">Alpha-galactosidase</fullName>
    </recommendedName>
</protein>